<evidence type="ECO:0000313" key="4">
    <source>
        <dbReference type="Proteomes" id="UP001341840"/>
    </source>
</evidence>
<protein>
    <submittedName>
        <fullName evidence="3">Uncharacterized protein</fullName>
    </submittedName>
</protein>
<organism evidence="3 4">
    <name type="scientific">Stylosanthes scabra</name>
    <dbReference type="NCBI Taxonomy" id="79078"/>
    <lineage>
        <taxon>Eukaryota</taxon>
        <taxon>Viridiplantae</taxon>
        <taxon>Streptophyta</taxon>
        <taxon>Embryophyta</taxon>
        <taxon>Tracheophyta</taxon>
        <taxon>Spermatophyta</taxon>
        <taxon>Magnoliopsida</taxon>
        <taxon>eudicotyledons</taxon>
        <taxon>Gunneridae</taxon>
        <taxon>Pentapetalae</taxon>
        <taxon>rosids</taxon>
        <taxon>fabids</taxon>
        <taxon>Fabales</taxon>
        <taxon>Fabaceae</taxon>
        <taxon>Papilionoideae</taxon>
        <taxon>50 kb inversion clade</taxon>
        <taxon>dalbergioids sensu lato</taxon>
        <taxon>Dalbergieae</taxon>
        <taxon>Pterocarpus clade</taxon>
        <taxon>Stylosanthes</taxon>
    </lineage>
</organism>
<dbReference type="PANTHER" id="PTHR12161:SF60">
    <property type="entry name" value="REGULATOR OF VPS4 ACTIVITY IN THE MVB PATHWAY PROTEIN"/>
    <property type="match status" value="1"/>
</dbReference>
<sequence>MSLDSQGQKNKKMLDRIFKKKVSSKCKSYARLTRTRLETIRKKRNAVEKFLKKDIVDLLRSNLDYHAYGRAEGLLVEQNMSSCYELIEKYIACILDHVKEIYNQGDFPEECKETIPSLIYAAARFSDLPELRDLRTLFAAKFGNSLEPYLSKEFVNKLRQDPPSEEMKIQLLRDVAKEFSIQFDSRALTQKLHSPVSVTPEVSKAKHDYAENNDSEKSNDGSTVSNDNNNNNNKDSDEDGSIKRKTLSYSVIPPPYYVTAKNNNEENNMMNNKTATATATETEVVRSEKDSSKPKPRSMRRIKPNPPPKYERGDDDDEQNILRRTISDSVDTRTRTGTSPSLPPSNSVGRATSLGAHPRLPDYDDITARLAALRRT</sequence>
<dbReference type="Gene3D" id="1.20.1260.60">
    <property type="entry name" value="Vacuolar protein sorting-associated protein Ist1"/>
    <property type="match status" value="1"/>
</dbReference>
<gene>
    <name evidence="3" type="ORF">PIB30_032728</name>
</gene>
<keyword evidence="4" id="KW-1185">Reference proteome</keyword>
<evidence type="ECO:0000256" key="2">
    <source>
        <dbReference type="SAM" id="MobiDB-lite"/>
    </source>
</evidence>
<dbReference type="InterPro" id="IPR042277">
    <property type="entry name" value="IST1-like"/>
</dbReference>
<evidence type="ECO:0000256" key="1">
    <source>
        <dbReference type="ARBA" id="ARBA00005536"/>
    </source>
</evidence>
<feature type="compositionally biased region" description="Polar residues" evidence="2">
    <location>
        <begin position="335"/>
        <end position="350"/>
    </location>
</feature>
<accession>A0ABU6SDR5</accession>
<proteinExistence type="inferred from homology"/>
<feature type="compositionally biased region" description="Basic residues" evidence="2">
    <location>
        <begin position="294"/>
        <end position="303"/>
    </location>
</feature>
<comment type="caution">
    <text evidence="3">The sequence shown here is derived from an EMBL/GenBank/DDBJ whole genome shotgun (WGS) entry which is preliminary data.</text>
</comment>
<feature type="region of interest" description="Disordered" evidence="2">
    <location>
        <begin position="276"/>
        <end position="365"/>
    </location>
</feature>
<dbReference type="Pfam" id="PF03398">
    <property type="entry name" value="Ist1"/>
    <property type="match status" value="1"/>
</dbReference>
<dbReference type="InterPro" id="IPR005061">
    <property type="entry name" value="Ist1"/>
</dbReference>
<dbReference type="Proteomes" id="UP001341840">
    <property type="component" value="Unassembled WGS sequence"/>
</dbReference>
<feature type="region of interest" description="Disordered" evidence="2">
    <location>
        <begin position="193"/>
        <end position="247"/>
    </location>
</feature>
<feature type="compositionally biased region" description="Low complexity" evidence="2">
    <location>
        <begin position="220"/>
        <end position="233"/>
    </location>
</feature>
<reference evidence="3 4" key="1">
    <citation type="journal article" date="2023" name="Plants (Basel)">
        <title>Bridging the Gap: Combining Genomics and Transcriptomics Approaches to Understand Stylosanthes scabra, an Orphan Legume from the Brazilian Caatinga.</title>
        <authorList>
            <person name="Ferreira-Neto J.R.C."/>
            <person name="da Silva M.D."/>
            <person name="Binneck E."/>
            <person name="de Melo N.F."/>
            <person name="da Silva R.H."/>
            <person name="de Melo A.L.T.M."/>
            <person name="Pandolfi V."/>
            <person name="Bustamante F.O."/>
            <person name="Brasileiro-Vidal A.C."/>
            <person name="Benko-Iseppon A.M."/>
        </authorList>
    </citation>
    <scope>NUCLEOTIDE SEQUENCE [LARGE SCALE GENOMIC DNA]</scope>
    <source>
        <tissue evidence="3">Leaves</tissue>
    </source>
</reference>
<comment type="similarity">
    <text evidence="1">Belongs to the IST1 family.</text>
</comment>
<feature type="compositionally biased region" description="Basic and acidic residues" evidence="2">
    <location>
        <begin position="283"/>
        <end position="293"/>
    </location>
</feature>
<name>A0ABU6SDR5_9FABA</name>
<dbReference type="EMBL" id="JASCZI010060560">
    <property type="protein sequence ID" value="MED6133928.1"/>
    <property type="molecule type" value="Genomic_DNA"/>
</dbReference>
<evidence type="ECO:0000313" key="3">
    <source>
        <dbReference type="EMBL" id="MED6133928.1"/>
    </source>
</evidence>
<dbReference type="PANTHER" id="PTHR12161">
    <property type="entry name" value="IST1 FAMILY MEMBER"/>
    <property type="match status" value="1"/>
</dbReference>
<feature type="compositionally biased region" description="Basic and acidic residues" evidence="2">
    <location>
        <begin position="203"/>
        <end position="219"/>
    </location>
</feature>